<organism evidence="1 2">
    <name type="scientific">Ancylostoma ceylanicum</name>
    <dbReference type="NCBI Taxonomy" id="53326"/>
    <lineage>
        <taxon>Eukaryota</taxon>
        <taxon>Metazoa</taxon>
        <taxon>Ecdysozoa</taxon>
        <taxon>Nematoda</taxon>
        <taxon>Chromadorea</taxon>
        <taxon>Rhabditida</taxon>
        <taxon>Rhabditina</taxon>
        <taxon>Rhabditomorpha</taxon>
        <taxon>Strongyloidea</taxon>
        <taxon>Ancylostomatidae</taxon>
        <taxon>Ancylostomatinae</taxon>
        <taxon>Ancylostoma</taxon>
    </lineage>
</organism>
<evidence type="ECO:0000313" key="2">
    <source>
        <dbReference type="Proteomes" id="UP000024635"/>
    </source>
</evidence>
<sequence>MSEKEINSGYVQVSGNKEKNMLETTKENVSDAGKTVVDTAQKAYDSMAKKCEEAKSCVLEKAEEANEYMNRKGDNKVFGQKFYRNFPSQLWQTISDNAVGCVAYVAANISPVFDTVPKPLSKMAASESKPMQMYNCLFPTKRGRNFDMSHPLLTFCRKKLLKSFSIIEN</sequence>
<keyword evidence="2" id="KW-1185">Reference proteome</keyword>
<name>A0A016WM42_9BILA</name>
<dbReference type="EMBL" id="JARK01000203">
    <property type="protein sequence ID" value="EYC40656.1"/>
    <property type="molecule type" value="Genomic_DNA"/>
</dbReference>
<evidence type="ECO:0000313" key="1">
    <source>
        <dbReference type="EMBL" id="EYC40656.1"/>
    </source>
</evidence>
<dbReference type="AlphaFoldDB" id="A0A016WM42"/>
<comment type="caution">
    <text evidence="1">The sequence shown here is derived from an EMBL/GenBank/DDBJ whole genome shotgun (WGS) entry which is preliminary data.</text>
</comment>
<proteinExistence type="predicted"/>
<protein>
    <submittedName>
        <fullName evidence="1">Uncharacterized protein</fullName>
    </submittedName>
</protein>
<accession>A0A016WM42</accession>
<gene>
    <name evidence="1" type="primary">Acey_s0603.g536</name>
    <name evidence="1" type="ORF">Y032_0603g536</name>
</gene>
<reference evidence="2" key="1">
    <citation type="journal article" date="2015" name="Nat. Genet.">
        <title>The genome and transcriptome of the zoonotic hookworm Ancylostoma ceylanicum identify infection-specific gene families.</title>
        <authorList>
            <person name="Schwarz E.M."/>
            <person name="Hu Y."/>
            <person name="Antoshechkin I."/>
            <person name="Miller M.M."/>
            <person name="Sternberg P.W."/>
            <person name="Aroian R.V."/>
        </authorList>
    </citation>
    <scope>NUCLEOTIDE SEQUENCE</scope>
    <source>
        <strain evidence="2">HY135</strain>
    </source>
</reference>
<dbReference type="Proteomes" id="UP000024635">
    <property type="component" value="Unassembled WGS sequence"/>
</dbReference>